<dbReference type="RefSeq" id="WP_176004565.1">
    <property type="nucleotide sequence ID" value="NZ_JABWMI010000004.1"/>
</dbReference>
<dbReference type="EMBL" id="JACBJI010000001">
    <property type="protein sequence ID" value="NYA69741.1"/>
    <property type="molecule type" value="Genomic_DNA"/>
</dbReference>
<evidence type="ECO:0000313" key="2">
    <source>
        <dbReference type="Proteomes" id="UP000535020"/>
    </source>
</evidence>
<gene>
    <name evidence="1" type="ORF">HZF10_02325</name>
</gene>
<accession>A0A7Y8XZS8</accession>
<reference evidence="1 2" key="1">
    <citation type="submission" date="2020-07" db="EMBL/GenBank/DDBJ databases">
        <authorList>
            <person name="Sun Q."/>
        </authorList>
    </citation>
    <scope>NUCLEOTIDE SEQUENCE [LARGE SCALE GENOMIC DNA]</scope>
    <source>
        <strain evidence="1 2">MAH-1</strain>
    </source>
</reference>
<dbReference type="Proteomes" id="UP000535020">
    <property type="component" value="Unassembled WGS sequence"/>
</dbReference>
<evidence type="ECO:0000313" key="1">
    <source>
        <dbReference type="EMBL" id="NYA69741.1"/>
    </source>
</evidence>
<dbReference type="AlphaFoldDB" id="A0A7Y8XZS8"/>
<name>A0A7Y8XZS8_9FLAO</name>
<organism evidence="1 2">
    <name type="scientific">Flavobacterium agri</name>
    <dbReference type="NCBI Taxonomy" id="2743471"/>
    <lineage>
        <taxon>Bacteria</taxon>
        <taxon>Pseudomonadati</taxon>
        <taxon>Bacteroidota</taxon>
        <taxon>Flavobacteriia</taxon>
        <taxon>Flavobacteriales</taxon>
        <taxon>Flavobacteriaceae</taxon>
        <taxon>Flavobacterium</taxon>
    </lineage>
</organism>
<comment type="caution">
    <text evidence="1">The sequence shown here is derived from an EMBL/GenBank/DDBJ whole genome shotgun (WGS) entry which is preliminary data.</text>
</comment>
<protein>
    <submittedName>
        <fullName evidence="1">Uncharacterized protein</fullName>
    </submittedName>
</protein>
<keyword evidence="2" id="KW-1185">Reference proteome</keyword>
<sequence>MTRISLMILCKFVSFVAKLNIMRTFYWILSTCIFAVSCKKAEPEITPEITSIDSTSVIVESPKPQTDIVPGEKIGNIEIGMDSEKLQFLGTPDLSDAAMGKAWLTWYSANSEAVSGKYELNVFTNYKDDEMKQKVVRLIRVTSPDFHIDSVSTGKTLATIENRFPKIRYTGGYPYDKTKESVELYDDQDGGIAFEFLNDSCIGIIVHPKEEDVSKYYRTFRPDLVLNDF</sequence>
<proteinExistence type="predicted"/>